<dbReference type="EnsemblPlants" id="Pp3c14_8420V3.1">
    <property type="protein sequence ID" value="PAC:32963002.CDS.1"/>
    <property type="gene ID" value="Pp3c14_8420"/>
</dbReference>
<protein>
    <submittedName>
        <fullName evidence="1">Uncharacterized protein</fullName>
    </submittedName>
</protein>
<reference evidence="1 2" key="1">
    <citation type="journal article" date="2008" name="Science">
        <title>The Physcomitrella genome reveals evolutionary insights into the conquest of land by plants.</title>
        <authorList>
            <person name="Rensing S."/>
            <person name="Lang D."/>
            <person name="Zimmer A."/>
            <person name="Terry A."/>
            <person name="Salamov A."/>
            <person name="Shapiro H."/>
            <person name="Nishiyama T."/>
            <person name="Perroud P.-F."/>
            <person name="Lindquist E."/>
            <person name="Kamisugi Y."/>
            <person name="Tanahashi T."/>
            <person name="Sakakibara K."/>
            <person name="Fujita T."/>
            <person name="Oishi K."/>
            <person name="Shin-I T."/>
            <person name="Kuroki Y."/>
            <person name="Toyoda A."/>
            <person name="Suzuki Y."/>
            <person name="Hashimoto A."/>
            <person name="Yamaguchi K."/>
            <person name="Sugano A."/>
            <person name="Kohara Y."/>
            <person name="Fujiyama A."/>
            <person name="Anterola A."/>
            <person name="Aoki S."/>
            <person name="Ashton N."/>
            <person name="Barbazuk W.B."/>
            <person name="Barker E."/>
            <person name="Bennetzen J."/>
            <person name="Bezanilla M."/>
            <person name="Blankenship R."/>
            <person name="Cho S.H."/>
            <person name="Dutcher S."/>
            <person name="Estelle M."/>
            <person name="Fawcett J.A."/>
            <person name="Gundlach H."/>
            <person name="Hanada K."/>
            <person name="Heyl A."/>
            <person name="Hicks K.A."/>
            <person name="Hugh J."/>
            <person name="Lohr M."/>
            <person name="Mayer K."/>
            <person name="Melkozernov A."/>
            <person name="Murata T."/>
            <person name="Nelson D."/>
            <person name="Pils B."/>
            <person name="Prigge M."/>
            <person name="Reiss B."/>
            <person name="Renner T."/>
            <person name="Rombauts S."/>
            <person name="Rushton P."/>
            <person name="Sanderfoot A."/>
            <person name="Schween G."/>
            <person name="Shiu S.-H."/>
            <person name="Stueber K."/>
            <person name="Theodoulou F.L."/>
            <person name="Tu H."/>
            <person name="Van de Peer Y."/>
            <person name="Verrier P.J."/>
            <person name="Waters E."/>
            <person name="Wood A."/>
            <person name="Yang L."/>
            <person name="Cove D."/>
            <person name="Cuming A."/>
            <person name="Hasebe M."/>
            <person name="Lucas S."/>
            <person name="Mishler D.B."/>
            <person name="Reski R."/>
            <person name="Grigoriev I."/>
            <person name="Quatrano R.S."/>
            <person name="Boore J.L."/>
        </authorList>
    </citation>
    <scope>NUCLEOTIDE SEQUENCE [LARGE SCALE GENOMIC DNA]</scope>
    <source>
        <strain evidence="1 2">cv. Gransden 2004</strain>
    </source>
</reference>
<organism evidence="1 2">
    <name type="scientific">Physcomitrium patens</name>
    <name type="common">Spreading-leaved earth moss</name>
    <name type="synonym">Physcomitrella patens</name>
    <dbReference type="NCBI Taxonomy" id="3218"/>
    <lineage>
        <taxon>Eukaryota</taxon>
        <taxon>Viridiplantae</taxon>
        <taxon>Streptophyta</taxon>
        <taxon>Embryophyta</taxon>
        <taxon>Bryophyta</taxon>
        <taxon>Bryophytina</taxon>
        <taxon>Bryopsida</taxon>
        <taxon>Funariidae</taxon>
        <taxon>Funariales</taxon>
        <taxon>Funariaceae</taxon>
        <taxon>Physcomitrium</taxon>
    </lineage>
</organism>
<dbReference type="RefSeq" id="XP_073395032.1">
    <property type="nucleotide sequence ID" value="XM_073538931.1"/>
</dbReference>
<dbReference type="KEGG" id="ppp:112290936"/>
<dbReference type="AlphaFoldDB" id="A0A7I3ZLQ1"/>
<sequence>MTTLQVPDCGGWLRGVAAIGIRYAEDVFETIAGVIRGCGAGLAVAQEKVLRWIEHSPPTPDHAGLWDVDAGLQGPFLKGPHMVEIFPPLMLDDGELGMGAHHL</sequence>
<dbReference type="EnsemblPlants" id="Pp3c14_8430V3.2">
    <property type="protein sequence ID" value="PAC:32961863.CDS.1"/>
    <property type="gene ID" value="Pp3c14_8430"/>
</dbReference>
<evidence type="ECO:0000313" key="2">
    <source>
        <dbReference type="Proteomes" id="UP000006727"/>
    </source>
</evidence>
<reference evidence="1 2" key="2">
    <citation type="journal article" date="2018" name="Plant J.">
        <title>The Physcomitrella patens chromosome-scale assembly reveals moss genome structure and evolution.</title>
        <authorList>
            <person name="Lang D."/>
            <person name="Ullrich K.K."/>
            <person name="Murat F."/>
            <person name="Fuchs J."/>
            <person name="Jenkins J."/>
            <person name="Haas F.B."/>
            <person name="Piednoel M."/>
            <person name="Gundlach H."/>
            <person name="Van Bel M."/>
            <person name="Meyberg R."/>
            <person name="Vives C."/>
            <person name="Morata J."/>
            <person name="Symeonidi A."/>
            <person name="Hiss M."/>
            <person name="Muchero W."/>
            <person name="Kamisugi Y."/>
            <person name="Saleh O."/>
            <person name="Blanc G."/>
            <person name="Decker E.L."/>
            <person name="van Gessel N."/>
            <person name="Grimwood J."/>
            <person name="Hayes R.D."/>
            <person name="Graham S.W."/>
            <person name="Gunter L.E."/>
            <person name="McDaniel S.F."/>
            <person name="Hoernstein S.N.W."/>
            <person name="Larsson A."/>
            <person name="Li F.W."/>
            <person name="Perroud P.F."/>
            <person name="Phillips J."/>
            <person name="Ranjan P."/>
            <person name="Rokshar D.S."/>
            <person name="Rothfels C.J."/>
            <person name="Schneider L."/>
            <person name="Shu S."/>
            <person name="Stevenson D.W."/>
            <person name="Thummler F."/>
            <person name="Tillich M."/>
            <person name="Villarreal Aguilar J.C."/>
            <person name="Widiez T."/>
            <person name="Wong G.K."/>
            <person name="Wymore A."/>
            <person name="Zhang Y."/>
            <person name="Zimmer A.D."/>
            <person name="Quatrano R.S."/>
            <person name="Mayer K.F.X."/>
            <person name="Goodstein D."/>
            <person name="Casacuberta J.M."/>
            <person name="Vandepoele K."/>
            <person name="Reski R."/>
            <person name="Cuming A.C."/>
            <person name="Tuskan G.A."/>
            <person name="Maumus F."/>
            <person name="Salse J."/>
            <person name="Schmutz J."/>
            <person name="Rensing S.A."/>
        </authorList>
    </citation>
    <scope>NUCLEOTIDE SEQUENCE [LARGE SCALE GENOMIC DNA]</scope>
    <source>
        <strain evidence="1 2">cv. Gransden 2004</strain>
    </source>
</reference>
<gene>
    <name evidence="1" type="primary">LOC112290936</name>
</gene>
<dbReference type="Gramene" id="Pp3c14_8420V3.1">
    <property type="protein sequence ID" value="PAC:32963002.CDS.1"/>
    <property type="gene ID" value="Pp3c14_8420"/>
</dbReference>
<dbReference type="Proteomes" id="UP000006727">
    <property type="component" value="Chromosome 14"/>
</dbReference>
<dbReference type="GeneID" id="112290936"/>
<evidence type="ECO:0000313" key="1">
    <source>
        <dbReference type="EnsemblPlants" id="PAC:32963002.CDS.1"/>
    </source>
</evidence>
<proteinExistence type="predicted"/>
<dbReference type="EMBL" id="ABEU02000014">
    <property type="status" value="NOT_ANNOTATED_CDS"/>
    <property type="molecule type" value="Genomic_DNA"/>
</dbReference>
<name>A0A7I3ZLQ1_PHYPA</name>
<dbReference type="Gramene" id="Pp3c14_8430V3.2">
    <property type="protein sequence ID" value="PAC:32961863.CDS.1"/>
    <property type="gene ID" value="Pp3c14_8430"/>
</dbReference>
<dbReference type="RefSeq" id="XP_073395033.1">
    <property type="nucleotide sequence ID" value="XM_073538932.1"/>
</dbReference>
<accession>A0A7I3ZLQ1</accession>
<keyword evidence="2" id="KW-1185">Reference proteome</keyword>
<reference evidence="1" key="3">
    <citation type="submission" date="2020-12" db="UniProtKB">
        <authorList>
            <consortium name="EnsemblPlants"/>
        </authorList>
    </citation>
    <scope>IDENTIFICATION</scope>
</reference>